<dbReference type="NCBIfam" id="TIGR02532">
    <property type="entry name" value="IV_pilin_GFxxxE"/>
    <property type="match status" value="1"/>
</dbReference>
<feature type="transmembrane region" description="Helical" evidence="1">
    <location>
        <begin position="20"/>
        <end position="40"/>
    </location>
</feature>
<comment type="caution">
    <text evidence="2">The sequence shown here is derived from an EMBL/GenBank/DDBJ whole genome shotgun (WGS) entry which is preliminary data.</text>
</comment>
<keyword evidence="1" id="KW-0812">Transmembrane</keyword>
<dbReference type="Gene3D" id="3.30.700.10">
    <property type="entry name" value="Glycoprotein, Type 4 Pilin"/>
    <property type="match status" value="1"/>
</dbReference>
<accession>A0ABT4AFW9</accession>
<proteinExistence type="predicted"/>
<reference evidence="2 3" key="1">
    <citation type="submission" date="2022-11" db="EMBL/GenBank/DDBJ databases">
        <title>Minimal conservation of predation-associated metabolite biosynthetic gene clusters underscores biosynthetic potential of Myxococcota including descriptions for ten novel species: Archangium lansinium sp. nov., Myxococcus landrumus sp. nov., Nannocystis bai.</title>
        <authorList>
            <person name="Ahearne A."/>
            <person name="Stevens C."/>
            <person name="Phillips K."/>
        </authorList>
    </citation>
    <scope>NUCLEOTIDE SEQUENCE [LARGE SCALE GENOMIC DNA]</scope>
    <source>
        <strain evidence="2 3">MIWBW</strain>
    </source>
</reference>
<evidence type="ECO:0000313" key="3">
    <source>
        <dbReference type="Proteomes" id="UP001207654"/>
    </source>
</evidence>
<dbReference type="Pfam" id="PF07963">
    <property type="entry name" value="N_methyl"/>
    <property type="match status" value="1"/>
</dbReference>
<name>A0ABT4AFW9_9BACT</name>
<dbReference type="PROSITE" id="PS00409">
    <property type="entry name" value="PROKAR_NTER_METHYL"/>
    <property type="match status" value="1"/>
</dbReference>
<protein>
    <submittedName>
        <fullName evidence="2">Prepilin-type N-terminal cleavage/methylation domain-containing protein</fullName>
    </submittedName>
</protein>
<evidence type="ECO:0000313" key="2">
    <source>
        <dbReference type="EMBL" id="MCY1080583.1"/>
    </source>
</evidence>
<keyword evidence="1" id="KW-1133">Transmembrane helix</keyword>
<organism evidence="2 3">
    <name type="scientific">Archangium lansingense</name>
    <dbReference type="NCBI Taxonomy" id="2995310"/>
    <lineage>
        <taxon>Bacteria</taxon>
        <taxon>Pseudomonadati</taxon>
        <taxon>Myxococcota</taxon>
        <taxon>Myxococcia</taxon>
        <taxon>Myxococcales</taxon>
        <taxon>Cystobacterineae</taxon>
        <taxon>Archangiaceae</taxon>
        <taxon>Archangium</taxon>
    </lineage>
</organism>
<gene>
    <name evidence="2" type="ORF">OV287_39685</name>
</gene>
<dbReference type="SUPFAM" id="SSF54523">
    <property type="entry name" value="Pili subunits"/>
    <property type="match status" value="1"/>
</dbReference>
<keyword evidence="3" id="KW-1185">Reference proteome</keyword>
<dbReference type="Proteomes" id="UP001207654">
    <property type="component" value="Unassembled WGS sequence"/>
</dbReference>
<keyword evidence="1" id="KW-0472">Membrane</keyword>
<dbReference type="InterPro" id="IPR012902">
    <property type="entry name" value="N_methyl_site"/>
</dbReference>
<dbReference type="EMBL" id="JAPNKA010000001">
    <property type="protein sequence ID" value="MCY1080583.1"/>
    <property type="molecule type" value="Genomic_DNA"/>
</dbReference>
<dbReference type="InterPro" id="IPR045584">
    <property type="entry name" value="Pilin-like"/>
</dbReference>
<dbReference type="RefSeq" id="WP_267539238.1">
    <property type="nucleotide sequence ID" value="NZ_JAPNKA010000001.1"/>
</dbReference>
<evidence type="ECO:0000256" key="1">
    <source>
        <dbReference type="SAM" id="Phobius"/>
    </source>
</evidence>
<sequence>MSNHANPARHEQREKGFTLIEVLIVLAILGVLTGMAVVTFDAVGKRGALQNASFDFQGAMMSARTRAVSRGYPVWVLLYPTANREGLTGGMGAFSVVEDRNSTYVRNPLKLYTLPLKTNVVGETGTVSAVYFLEDYSKRVRFETLTPGKVGLFGAPFQSLAAQTCSFCSGASHPAGAIGFFPDGTARFVDGDGIYASITNQSLSLRSMEGRTQQLFAISGPSGYMAVYSPDKL</sequence>